<dbReference type="GO" id="GO:0005634">
    <property type="term" value="C:nucleus"/>
    <property type="evidence" value="ECO:0007669"/>
    <property type="project" value="TreeGrafter"/>
</dbReference>
<reference evidence="3" key="1">
    <citation type="journal article" date="2017" name="Nat. Ecol. Evol.">
        <title>Genome expansion and lineage-specific genetic innovations in the forest pathogenic fungi Armillaria.</title>
        <authorList>
            <person name="Sipos G."/>
            <person name="Prasanna A.N."/>
            <person name="Walter M.C."/>
            <person name="O'Connor E."/>
            <person name="Balint B."/>
            <person name="Krizsan K."/>
            <person name="Kiss B."/>
            <person name="Hess J."/>
            <person name="Varga T."/>
            <person name="Slot J."/>
            <person name="Riley R."/>
            <person name="Boka B."/>
            <person name="Rigling D."/>
            <person name="Barry K."/>
            <person name="Lee J."/>
            <person name="Mihaltcheva S."/>
            <person name="LaButti K."/>
            <person name="Lipzen A."/>
            <person name="Waldron R."/>
            <person name="Moloney N.M."/>
            <person name="Sperisen C."/>
            <person name="Kredics L."/>
            <person name="Vagvoelgyi C."/>
            <person name="Patrignani A."/>
            <person name="Fitzpatrick D."/>
            <person name="Nagy I."/>
            <person name="Doyle S."/>
            <person name="Anderson J.B."/>
            <person name="Grigoriev I.V."/>
            <person name="Gueldener U."/>
            <person name="Muensterkoetter M."/>
            <person name="Nagy L.G."/>
        </authorList>
    </citation>
    <scope>NUCLEOTIDE SEQUENCE [LARGE SCALE GENOMIC DNA]</scope>
    <source>
        <strain evidence="3">Ar21-2</strain>
    </source>
</reference>
<dbReference type="Gene3D" id="3.40.50.620">
    <property type="entry name" value="HUPs"/>
    <property type="match status" value="1"/>
</dbReference>
<evidence type="ECO:0000313" key="3">
    <source>
        <dbReference type="Proteomes" id="UP000217790"/>
    </source>
</evidence>
<dbReference type="PANTHER" id="PTHR31285:SF0">
    <property type="entry name" value="NICOTINAMIDE MONONUCLEOTIDE ADENYLYLTRANSFERASE"/>
    <property type="match status" value="1"/>
</dbReference>
<gene>
    <name evidence="2" type="ORF">ARMGADRAFT_1022122</name>
</gene>
<name>A0A2H3EVG2_ARMGA</name>
<evidence type="ECO:0000313" key="2">
    <source>
        <dbReference type="EMBL" id="PBL03454.1"/>
    </source>
</evidence>
<sequence length="361" mass="39640">MNGSNTGSKSRNLPETWHEPPRLRTGNGCKCSRGRGRGPDRGDRQAPGSSRQAVSGKFADFGPQICKDLGVKYANSDKAFDGPVGPQVPVGQKIFPEYSGPVQPEKSGDGGVSVGVVTVVEVNEPSRLIASTLRHSQCPFFPNSATEPVPILDSSFNPPTLAHLTLARCGNDYDARILMLSTTNADKKLAPGDATHAQRQSMMALLGFHITVIDEPTFVGKARRLRAEMPSATWDLLMGWDTVERVFAERYYKGMVTELRGFFFESRARIVYAPRAGSGWIDVWAAVERIGARDSRTGGDLGRISGAQFDCSQECYQVWQWDMAGQGSTGYFRVYRQGAFVFYLSFCLIEVKDYPDQASKA</sequence>
<dbReference type="GO" id="GO:0016887">
    <property type="term" value="F:ATP hydrolysis activity"/>
    <property type="evidence" value="ECO:0007669"/>
    <property type="project" value="TreeGrafter"/>
</dbReference>
<proteinExistence type="predicted"/>
<feature type="region of interest" description="Disordered" evidence="1">
    <location>
        <begin position="1"/>
        <end position="57"/>
    </location>
</feature>
<dbReference type="InterPro" id="IPR014729">
    <property type="entry name" value="Rossmann-like_a/b/a_fold"/>
</dbReference>
<protein>
    <recommendedName>
        <fullName evidence="4">Nucleotidylyl transferase</fullName>
    </recommendedName>
</protein>
<dbReference type="OrthoDB" id="5591297at2759"/>
<dbReference type="SUPFAM" id="SSF52374">
    <property type="entry name" value="Nucleotidylyl transferase"/>
    <property type="match status" value="1"/>
</dbReference>
<organism evidence="2 3">
    <name type="scientific">Armillaria gallica</name>
    <name type="common">Bulbous honey fungus</name>
    <name type="synonym">Armillaria bulbosa</name>
    <dbReference type="NCBI Taxonomy" id="47427"/>
    <lineage>
        <taxon>Eukaryota</taxon>
        <taxon>Fungi</taxon>
        <taxon>Dikarya</taxon>
        <taxon>Basidiomycota</taxon>
        <taxon>Agaricomycotina</taxon>
        <taxon>Agaricomycetes</taxon>
        <taxon>Agaricomycetidae</taxon>
        <taxon>Agaricales</taxon>
        <taxon>Marasmiineae</taxon>
        <taxon>Physalacriaceae</taxon>
        <taxon>Armillaria</taxon>
    </lineage>
</organism>
<dbReference type="AlphaFoldDB" id="A0A2H3EVG2"/>
<dbReference type="Proteomes" id="UP000217790">
    <property type="component" value="Unassembled WGS sequence"/>
</dbReference>
<dbReference type="EMBL" id="KZ293644">
    <property type="protein sequence ID" value="PBL03454.1"/>
    <property type="molecule type" value="Genomic_DNA"/>
</dbReference>
<dbReference type="STRING" id="47427.A0A2H3EVG2"/>
<feature type="compositionally biased region" description="Polar residues" evidence="1">
    <location>
        <begin position="1"/>
        <end position="13"/>
    </location>
</feature>
<evidence type="ECO:0008006" key="4">
    <source>
        <dbReference type="Google" id="ProtNLM"/>
    </source>
</evidence>
<keyword evidence="3" id="KW-1185">Reference proteome</keyword>
<accession>A0A2H3EVG2</accession>
<evidence type="ECO:0000256" key="1">
    <source>
        <dbReference type="SAM" id="MobiDB-lite"/>
    </source>
</evidence>
<dbReference type="GO" id="GO:0005737">
    <property type="term" value="C:cytoplasm"/>
    <property type="evidence" value="ECO:0007669"/>
    <property type="project" value="TreeGrafter"/>
</dbReference>
<dbReference type="GO" id="GO:0000309">
    <property type="term" value="F:nicotinamide-nucleotide adenylyltransferase activity"/>
    <property type="evidence" value="ECO:0007669"/>
    <property type="project" value="TreeGrafter"/>
</dbReference>
<dbReference type="PANTHER" id="PTHR31285">
    <property type="entry name" value="NICOTINAMIDE MONONUCLEOTIDE ADENYLYLTRANSFERASE"/>
    <property type="match status" value="1"/>
</dbReference>
<dbReference type="InParanoid" id="A0A2H3EVG2"/>